<feature type="domain" description="UPF0033" evidence="1">
    <location>
        <begin position="6"/>
        <end position="30"/>
    </location>
</feature>
<dbReference type="EMBL" id="LNGF01000011">
    <property type="protein sequence ID" value="KYC48073.1"/>
    <property type="molecule type" value="Genomic_DNA"/>
</dbReference>
<dbReference type="Gene3D" id="3.30.110.40">
    <property type="entry name" value="TusA-like domain"/>
    <property type="match status" value="1"/>
</dbReference>
<evidence type="ECO:0000313" key="6">
    <source>
        <dbReference type="Proteomes" id="UP000092401"/>
    </source>
</evidence>
<dbReference type="Proteomes" id="UP000092403">
    <property type="component" value="Unassembled WGS sequence"/>
</dbReference>
<evidence type="ECO:0000259" key="1">
    <source>
        <dbReference type="PROSITE" id="PS01148"/>
    </source>
</evidence>
<evidence type="ECO:0000313" key="5">
    <source>
        <dbReference type="Proteomes" id="UP000091929"/>
    </source>
</evidence>
<evidence type="ECO:0000313" key="3">
    <source>
        <dbReference type="EMBL" id="KYC48073.1"/>
    </source>
</evidence>
<dbReference type="CDD" id="cd00291">
    <property type="entry name" value="SirA_YedF_YeeD"/>
    <property type="match status" value="1"/>
</dbReference>
<comment type="caution">
    <text evidence="3">The sequence shown here is derived from an EMBL/GenBank/DDBJ whole genome shotgun (WGS) entry which is preliminary data.</text>
</comment>
<evidence type="ECO:0000313" key="4">
    <source>
        <dbReference type="EMBL" id="KYC50464.1"/>
    </source>
</evidence>
<accession>A0A150J0I4</accession>
<dbReference type="PANTHER" id="PTHR33279">
    <property type="entry name" value="SULFUR CARRIER PROTEIN YEDF-RELATED"/>
    <property type="match status" value="1"/>
</dbReference>
<gene>
    <name evidence="2" type="ORF">APG10_00524</name>
    <name evidence="3" type="ORF">APG11_00643</name>
    <name evidence="4" type="ORF">APG12_00796</name>
</gene>
<name>A0A150ISZ2_9EURY</name>
<dbReference type="InterPro" id="IPR001455">
    <property type="entry name" value="TusA-like"/>
</dbReference>
<evidence type="ECO:0000313" key="2">
    <source>
        <dbReference type="EMBL" id="KYC45816.1"/>
    </source>
</evidence>
<dbReference type="PROSITE" id="PS01148">
    <property type="entry name" value="UPF0033"/>
    <property type="match status" value="1"/>
</dbReference>
<dbReference type="Proteomes" id="UP000091929">
    <property type="component" value="Unassembled WGS sequence"/>
</dbReference>
<dbReference type="Proteomes" id="UP000092401">
    <property type="component" value="Unassembled WGS sequence"/>
</dbReference>
<dbReference type="InterPro" id="IPR036868">
    <property type="entry name" value="TusA-like_sf"/>
</dbReference>
<sequence>MGEIKVDVKGQTCPVPLVECRKALRKAAIGDIVEIEGTHPASKKEIPMAVNALGYKIISIEEEGNTWKIRICKQ</sequence>
<accession>A0A150ISZ2</accession>
<proteinExistence type="predicted"/>
<dbReference type="PANTHER" id="PTHR33279:SF18">
    <property type="entry name" value="SULFUR CARRIER PROTEIN MJ0990-RELATED"/>
    <property type="match status" value="1"/>
</dbReference>
<protein>
    <recommendedName>
        <fullName evidence="1">UPF0033 domain-containing protein</fullName>
    </recommendedName>
</protein>
<reference evidence="5 6" key="1">
    <citation type="journal article" date="2016" name="ISME J.">
        <title>Chasing the elusive Euryarchaeota class WSA2: genomes reveal a uniquely fastidious methyl-reducing methanogen.</title>
        <authorList>
            <person name="Nobu M.K."/>
            <person name="Narihiro T."/>
            <person name="Kuroda K."/>
            <person name="Mei R."/>
            <person name="Liu W.T."/>
        </authorList>
    </citation>
    <scope>NUCLEOTIDE SEQUENCE [LARGE SCALE GENOMIC DNA]</scope>
    <source>
        <strain evidence="2">B03fssc0709_Meth_Bin005</strain>
        <strain evidence="3">B15fssc0709_Meth_Bin003</strain>
        <strain evidence="4">BMIXfssc0709_Meth_Bin006</strain>
    </source>
</reference>
<organism evidence="3 5">
    <name type="scientific">Candidatus Methanofastidiosum methylothiophilum</name>
    <dbReference type="NCBI Taxonomy" id="1705564"/>
    <lineage>
        <taxon>Archaea</taxon>
        <taxon>Methanobacteriati</taxon>
        <taxon>Methanobacteriota</taxon>
        <taxon>Stenosarchaea group</taxon>
        <taxon>Candidatus Methanofastidiosia</taxon>
        <taxon>Candidatus Methanofastidiosales</taxon>
        <taxon>Candidatus Methanofastidiosaceae</taxon>
        <taxon>Candidatus Methanofastidiosum</taxon>
    </lineage>
</organism>
<dbReference type="EMBL" id="LNGE01000010">
    <property type="protein sequence ID" value="KYC45816.1"/>
    <property type="molecule type" value="Genomic_DNA"/>
</dbReference>
<dbReference type="EMBL" id="LNJC01000013">
    <property type="protein sequence ID" value="KYC50464.1"/>
    <property type="molecule type" value="Genomic_DNA"/>
</dbReference>
<dbReference type="SUPFAM" id="SSF64307">
    <property type="entry name" value="SirA-like"/>
    <property type="match status" value="1"/>
</dbReference>
<dbReference type="AlphaFoldDB" id="A0A150ISZ2"/>
<dbReference type="Pfam" id="PF01206">
    <property type="entry name" value="TusA"/>
    <property type="match status" value="1"/>
</dbReference>
<accession>A0A150ILB5</accession>